<feature type="transmembrane region" description="Helical" evidence="1">
    <location>
        <begin position="12"/>
        <end position="28"/>
    </location>
</feature>
<keyword evidence="1" id="KW-0812">Transmembrane</keyword>
<evidence type="ECO:0000313" key="2">
    <source>
        <dbReference type="EMBL" id="MPL73334.1"/>
    </source>
</evidence>
<protein>
    <submittedName>
        <fullName evidence="2">Uncharacterized protein</fullName>
    </submittedName>
</protein>
<dbReference type="EMBL" id="VSSQ01000072">
    <property type="protein sequence ID" value="MPL73334.1"/>
    <property type="molecule type" value="Genomic_DNA"/>
</dbReference>
<name>A0A644U265_9ZZZZ</name>
<dbReference type="AlphaFoldDB" id="A0A644U265"/>
<organism evidence="2">
    <name type="scientific">bioreactor metagenome</name>
    <dbReference type="NCBI Taxonomy" id="1076179"/>
    <lineage>
        <taxon>unclassified sequences</taxon>
        <taxon>metagenomes</taxon>
        <taxon>ecological metagenomes</taxon>
    </lineage>
</organism>
<comment type="caution">
    <text evidence="2">The sequence shown here is derived from an EMBL/GenBank/DDBJ whole genome shotgun (WGS) entry which is preliminary data.</text>
</comment>
<reference evidence="2" key="1">
    <citation type="submission" date="2019-08" db="EMBL/GenBank/DDBJ databases">
        <authorList>
            <person name="Kucharzyk K."/>
            <person name="Murdoch R.W."/>
            <person name="Higgins S."/>
            <person name="Loffler F."/>
        </authorList>
    </citation>
    <scope>NUCLEOTIDE SEQUENCE</scope>
</reference>
<feature type="transmembrane region" description="Helical" evidence="1">
    <location>
        <begin position="34"/>
        <end position="52"/>
    </location>
</feature>
<keyword evidence="1" id="KW-1133">Transmembrane helix</keyword>
<sequence>MNAIKVSKLLDLISYLGIIGIIGYYIFLKPSSEITLTLLLGVCILRMIGSTLKANYYQKFHKDLTEENEFLRSRIEEQRKEEDKK</sequence>
<keyword evidence="1" id="KW-0472">Membrane</keyword>
<gene>
    <name evidence="2" type="ORF">SDC9_19133</name>
</gene>
<proteinExistence type="predicted"/>
<accession>A0A644U265</accession>
<evidence type="ECO:0000256" key="1">
    <source>
        <dbReference type="SAM" id="Phobius"/>
    </source>
</evidence>